<keyword evidence="7 13" id="KW-0406">Ion transport</keyword>
<dbReference type="Gene3D" id="1.20.5.440">
    <property type="entry name" value="ATP synthase delta/epsilon subunit, C-terminal domain"/>
    <property type="match status" value="1"/>
</dbReference>
<evidence type="ECO:0000256" key="2">
    <source>
        <dbReference type="ARBA" id="ARBA00004202"/>
    </source>
</evidence>
<evidence type="ECO:0000256" key="11">
    <source>
        <dbReference type="ARBA" id="ARBA00030215"/>
    </source>
</evidence>
<dbReference type="CDD" id="cd12152">
    <property type="entry name" value="F1-ATPase_delta"/>
    <property type="match status" value="1"/>
</dbReference>
<evidence type="ECO:0000256" key="5">
    <source>
        <dbReference type="ARBA" id="ARBA00022448"/>
    </source>
</evidence>
<dbReference type="NCBIfam" id="NF001846">
    <property type="entry name" value="PRK00571.1-3"/>
    <property type="match status" value="1"/>
</dbReference>
<dbReference type="EMBL" id="JBHSOZ010000002">
    <property type="protein sequence ID" value="MFC5711503.1"/>
    <property type="molecule type" value="Genomic_DNA"/>
</dbReference>
<accession>A0ABW0YJZ2</accession>
<proteinExistence type="inferred from homology"/>
<keyword evidence="13" id="KW-1003">Cell membrane</keyword>
<dbReference type="SUPFAM" id="SSF46604">
    <property type="entry name" value="Epsilon subunit of F1F0-ATP synthase C-terminal domain"/>
    <property type="match status" value="1"/>
</dbReference>
<dbReference type="HAMAP" id="MF_00530">
    <property type="entry name" value="ATP_synth_epsil_bac"/>
    <property type="match status" value="1"/>
</dbReference>
<dbReference type="Pfam" id="PF00401">
    <property type="entry name" value="ATP-synt_DE"/>
    <property type="match status" value="1"/>
</dbReference>
<keyword evidence="6 13" id="KW-0375">Hydrogen ion transport</keyword>
<evidence type="ECO:0000256" key="8">
    <source>
        <dbReference type="ARBA" id="ARBA00023136"/>
    </source>
</evidence>
<dbReference type="InterPro" id="IPR020546">
    <property type="entry name" value="ATP_synth_F1_dsu/esu_N"/>
</dbReference>
<evidence type="ECO:0000256" key="14">
    <source>
        <dbReference type="RuleBase" id="RU003656"/>
    </source>
</evidence>
<keyword evidence="10 13" id="KW-0066">ATP synthesis</keyword>
<organism evidence="18 19">
    <name type="scientific">Thalassorhabdus alkalitolerans</name>
    <dbReference type="NCBI Taxonomy" id="2282697"/>
    <lineage>
        <taxon>Bacteria</taxon>
        <taxon>Bacillati</taxon>
        <taxon>Bacillota</taxon>
        <taxon>Bacilli</taxon>
        <taxon>Bacillales</taxon>
        <taxon>Bacillaceae</taxon>
        <taxon>Thalassorhabdus</taxon>
    </lineage>
</organism>
<feature type="domain" description="ATP synthase epsilon subunit C-terminal" evidence="16">
    <location>
        <begin position="88"/>
        <end position="132"/>
    </location>
</feature>
<dbReference type="PANTHER" id="PTHR13822">
    <property type="entry name" value="ATP SYNTHASE DELTA/EPSILON CHAIN"/>
    <property type="match status" value="1"/>
</dbReference>
<evidence type="ECO:0000256" key="15">
    <source>
        <dbReference type="SAM" id="Coils"/>
    </source>
</evidence>
<comment type="subcellular location">
    <subcellularLocation>
        <location evidence="2 13">Cell membrane</location>
        <topology evidence="2 13">Peripheral membrane protein</topology>
    </subcellularLocation>
</comment>
<evidence type="ECO:0000313" key="19">
    <source>
        <dbReference type="Proteomes" id="UP001596142"/>
    </source>
</evidence>
<evidence type="ECO:0000259" key="17">
    <source>
        <dbReference type="Pfam" id="PF02823"/>
    </source>
</evidence>
<evidence type="ECO:0000256" key="9">
    <source>
        <dbReference type="ARBA" id="ARBA00023196"/>
    </source>
</evidence>
<comment type="subunit">
    <text evidence="13 14">F-type ATPases have 2 components, CF(1) - the catalytic core - and CF(0) - the membrane proton channel. CF(1) has five subunits: alpha(3), beta(3), gamma(1), delta(1), epsilon(1). CF(0) has three main subunits: a, b and c.</text>
</comment>
<comment type="function">
    <text evidence="1 13">Produces ATP from ADP in the presence of a proton gradient across the membrane.</text>
</comment>
<evidence type="ECO:0000256" key="1">
    <source>
        <dbReference type="ARBA" id="ARBA00003543"/>
    </source>
</evidence>
<comment type="similarity">
    <text evidence="3 13 14">Belongs to the ATPase epsilon chain family.</text>
</comment>
<evidence type="ECO:0000313" key="18">
    <source>
        <dbReference type="EMBL" id="MFC5711503.1"/>
    </source>
</evidence>
<dbReference type="InterPro" id="IPR036771">
    <property type="entry name" value="ATPsynth_dsu/esu_N"/>
</dbReference>
<feature type="domain" description="ATP synthase F1 complex delta/epsilon subunit N-terminal" evidence="17">
    <location>
        <begin position="4"/>
        <end position="83"/>
    </location>
</feature>
<dbReference type="NCBIfam" id="NF009980">
    <property type="entry name" value="PRK13446.1"/>
    <property type="match status" value="1"/>
</dbReference>
<evidence type="ECO:0000256" key="10">
    <source>
        <dbReference type="ARBA" id="ARBA00023310"/>
    </source>
</evidence>
<name>A0ABW0YJZ2_9BACI</name>
<reference evidence="19" key="1">
    <citation type="journal article" date="2019" name="Int. J. Syst. Evol. Microbiol.">
        <title>The Global Catalogue of Microorganisms (GCM) 10K type strain sequencing project: providing services to taxonomists for standard genome sequencing and annotation.</title>
        <authorList>
            <consortium name="The Broad Institute Genomics Platform"/>
            <consortium name="The Broad Institute Genome Sequencing Center for Infectious Disease"/>
            <person name="Wu L."/>
            <person name="Ma J."/>
        </authorList>
    </citation>
    <scope>NUCLEOTIDE SEQUENCE [LARGE SCALE GENOMIC DNA]</scope>
    <source>
        <strain evidence="19">CECT 7184</strain>
    </source>
</reference>
<evidence type="ECO:0000256" key="12">
    <source>
        <dbReference type="ARBA" id="ARBA00031795"/>
    </source>
</evidence>
<dbReference type="SUPFAM" id="SSF51344">
    <property type="entry name" value="Epsilon subunit of F1F0-ATP synthase N-terminal domain"/>
    <property type="match status" value="1"/>
</dbReference>
<evidence type="ECO:0000256" key="7">
    <source>
        <dbReference type="ARBA" id="ARBA00023065"/>
    </source>
</evidence>
<evidence type="ECO:0000259" key="16">
    <source>
        <dbReference type="Pfam" id="PF00401"/>
    </source>
</evidence>
<evidence type="ECO:0000256" key="4">
    <source>
        <dbReference type="ARBA" id="ARBA00014480"/>
    </source>
</evidence>
<keyword evidence="15" id="KW-0175">Coiled coil</keyword>
<dbReference type="Gene3D" id="2.60.15.10">
    <property type="entry name" value="F0F1 ATP synthase delta/epsilon subunit, N-terminal"/>
    <property type="match status" value="1"/>
</dbReference>
<evidence type="ECO:0000256" key="3">
    <source>
        <dbReference type="ARBA" id="ARBA00005712"/>
    </source>
</evidence>
<dbReference type="Pfam" id="PF02823">
    <property type="entry name" value="ATP-synt_DE_N"/>
    <property type="match status" value="1"/>
</dbReference>
<dbReference type="NCBIfam" id="TIGR01216">
    <property type="entry name" value="ATP_synt_epsi"/>
    <property type="match status" value="1"/>
</dbReference>
<evidence type="ECO:0000256" key="6">
    <source>
        <dbReference type="ARBA" id="ARBA00022781"/>
    </source>
</evidence>
<evidence type="ECO:0000256" key="13">
    <source>
        <dbReference type="HAMAP-Rule" id="MF_00530"/>
    </source>
</evidence>
<dbReference type="InterPro" id="IPR020547">
    <property type="entry name" value="ATP_synth_F1_esu_C"/>
</dbReference>
<dbReference type="InterPro" id="IPR001469">
    <property type="entry name" value="ATP_synth_F1_dsu/esu"/>
</dbReference>
<dbReference type="InterPro" id="IPR036794">
    <property type="entry name" value="ATP_F1_dsu/esu_C_sf"/>
</dbReference>
<keyword evidence="9 13" id="KW-0139">CF(1)</keyword>
<feature type="coiled-coil region" evidence="15">
    <location>
        <begin position="91"/>
        <end position="135"/>
    </location>
</feature>
<dbReference type="RefSeq" id="WP_054637079.1">
    <property type="nucleotide sequence ID" value="NZ_JBHSOZ010000002.1"/>
</dbReference>
<keyword evidence="8 13" id="KW-0472">Membrane</keyword>
<dbReference type="Proteomes" id="UP001596142">
    <property type="component" value="Unassembled WGS sequence"/>
</dbReference>
<sequence length="135" mass="14577">MPTMNVNVVTPDGTVYEGDVEMVSARAQSGELGILPNHIPMVAPLAVGAVRLKKSSNDVQLVSVSGGFLEVRPDKVTILAEAAELPSDIDVARARAAKERAERRLESAKQDEIDFKRAQLALKRATTRLDVANNK</sequence>
<protein>
    <recommendedName>
        <fullName evidence="4 13">ATP synthase epsilon chain</fullName>
    </recommendedName>
    <alternativeName>
        <fullName evidence="12 13">ATP synthase F1 sector epsilon subunit</fullName>
    </alternativeName>
    <alternativeName>
        <fullName evidence="11 13">F-ATPase epsilon subunit</fullName>
    </alternativeName>
</protein>
<keyword evidence="19" id="KW-1185">Reference proteome</keyword>
<dbReference type="PANTHER" id="PTHR13822:SF10">
    <property type="entry name" value="ATP SYNTHASE EPSILON CHAIN, CHLOROPLASTIC"/>
    <property type="match status" value="1"/>
</dbReference>
<comment type="caution">
    <text evidence="18">The sequence shown here is derived from an EMBL/GenBank/DDBJ whole genome shotgun (WGS) entry which is preliminary data.</text>
</comment>
<keyword evidence="5 13" id="KW-0813">Transport</keyword>
<dbReference type="NCBIfam" id="NF009977">
    <property type="entry name" value="PRK13442.1"/>
    <property type="match status" value="1"/>
</dbReference>
<gene>
    <name evidence="13" type="primary">atpC</name>
    <name evidence="18" type="ORF">ACFPU1_01770</name>
</gene>